<dbReference type="Ensembl" id="ENSPMRT00000000421.1">
    <property type="protein sequence ID" value="ENSPMRP00000000398.1"/>
    <property type="gene ID" value="ENSPMRG00000000304.1"/>
</dbReference>
<dbReference type="AlphaFoldDB" id="A0A670HL98"/>
<reference evidence="7 8" key="1">
    <citation type="journal article" date="2019" name="Proc. Natl. Acad. Sci. U.S.A.">
        <title>Regulatory changes in pterin and carotenoid genes underlie balanced color polymorphisms in the wall lizard.</title>
        <authorList>
            <person name="Andrade P."/>
            <person name="Pinho C."/>
            <person name="Perez I de Lanuza G."/>
            <person name="Afonso S."/>
            <person name="Brejcha J."/>
            <person name="Rubin C.J."/>
            <person name="Wallerman O."/>
            <person name="Pereira P."/>
            <person name="Sabatino S.J."/>
            <person name="Bellati A."/>
            <person name="Pellitteri-Rosa D."/>
            <person name="Bosakova Z."/>
            <person name="Bunikis I."/>
            <person name="Carretero M.A."/>
            <person name="Feiner N."/>
            <person name="Marsik P."/>
            <person name="Pauperio F."/>
            <person name="Salvi D."/>
            <person name="Soler L."/>
            <person name="While G.M."/>
            <person name="Uller T."/>
            <person name="Font E."/>
            <person name="Andersson L."/>
            <person name="Carneiro M."/>
        </authorList>
    </citation>
    <scope>NUCLEOTIDE SEQUENCE</scope>
</reference>
<dbReference type="Proteomes" id="UP000472272">
    <property type="component" value="Chromosome 1"/>
</dbReference>
<organism evidence="7 8">
    <name type="scientific">Podarcis muralis</name>
    <name type="common">Wall lizard</name>
    <name type="synonym">Lacerta muralis</name>
    <dbReference type="NCBI Taxonomy" id="64176"/>
    <lineage>
        <taxon>Eukaryota</taxon>
        <taxon>Metazoa</taxon>
        <taxon>Chordata</taxon>
        <taxon>Craniata</taxon>
        <taxon>Vertebrata</taxon>
        <taxon>Euteleostomi</taxon>
        <taxon>Lepidosauria</taxon>
        <taxon>Squamata</taxon>
        <taxon>Bifurcata</taxon>
        <taxon>Unidentata</taxon>
        <taxon>Episquamata</taxon>
        <taxon>Laterata</taxon>
        <taxon>Lacertibaenia</taxon>
        <taxon>Lacertidae</taxon>
        <taxon>Podarcis</taxon>
    </lineage>
</organism>
<feature type="transmembrane region" description="Helical" evidence="6">
    <location>
        <begin position="115"/>
        <end position="136"/>
    </location>
</feature>
<dbReference type="Pfam" id="PF04103">
    <property type="entry name" value="CD20"/>
    <property type="match status" value="1"/>
</dbReference>
<evidence type="ECO:0000256" key="4">
    <source>
        <dbReference type="ARBA" id="ARBA00022989"/>
    </source>
</evidence>
<sequence length="266" mass="29005">MKQGNHISAMTTDPVRRQNGIIAFILPNGADIIQAGQGIHATMGQQPGVAQYIDEQLGSNQPERKRWVRELEKKVKVEAKTLGAIQIMIGLIQIGFGVVSFFLVDSFYAPLANASYFPCWGGIFFIVSGSISVSTTKYRNRSLVKCNVGMHVTSATLATIGIILYTAQLCINQPYFFYGYPGLYPERTLLFNKVGNGLCTVHLLFCLLEFCITVPTAHFGCQATCCNKMDMDLVPIVIIGDDVAPAENNPAPPTYSDIVLSPSVDG</sequence>
<keyword evidence="8" id="KW-1185">Reference proteome</keyword>
<evidence type="ECO:0000313" key="7">
    <source>
        <dbReference type="Ensembl" id="ENSPMRP00000000398.1"/>
    </source>
</evidence>
<evidence type="ECO:0000256" key="1">
    <source>
        <dbReference type="ARBA" id="ARBA00004141"/>
    </source>
</evidence>
<evidence type="ECO:0000256" key="6">
    <source>
        <dbReference type="SAM" id="Phobius"/>
    </source>
</evidence>
<dbReference type="GeneTree" id="ENSGT00940000162329"/>
<dbReference type="PANTHER" id="PTHR23320:SF155">
    <property type="entry name" value="MEMBRANE-SPANNING 4-DOMAINS SUBFAMILY A MEMBER 8"/>
    <property type="match status" value="1"/>
</dbReference>
<keyword evidence="3 6" id="KW-0812">Transmembrane</keyword>
<evidence type="ECO:0000313" key="8">
    <source>
        <dbReference type="Proteomes" id="UP000472272"/>
    </source>
</evidence>
<reference evidence="7" key="3">
    <citation type="submission" date="2025-09" db="UniProtKB">
        <authorList>
            <consortium name="Ensembl"/>
        </authorList>
    </citation>
    <scope>IDENTIFICATION</scope>
</reference>
<dbReference type="OMA" id="HISAMTT"/>
<dbReference type="PANTHER" id="PTHR23320">
    <property type="entry name" value="MEMBRANE-SPANNING 4-DOMAINS SUBFAMILY A MS4A -RELATED"/>
    <property type="match status" value="1"/>
</dbReference>
<reference evidence="7" key="2">
    <citation type="submission" date="2025-08" db="UniProtKB">
        <authorList>
            <consortium name="Ensembl"/>
        </authorList>
    </citation>
    <scope>IDENTIFICATION</scope>
</reference>
<evidence type="ECO:0000256" key="3">
    <source>
        <dbReference type="ARBA" id="ARBA00022692"/>
    </source>
</evidence>
<evidence type="ECO:0000256" key="5">
    <source>
        <dbReference type="ARBA" id="ARBA00023136"/>
    </source>
</evidence>
<name>A0A670HL98_PODMU</name>
<accession>A0A670HL98</accession>
<keyword evidence="5 6" id="KW-0472">Membrane</keyword>
<proteinExistence type="inferred from homology"/>
<feature type="transmembrane region" description="Helical" evidence="6">
    <location>
        <begin position="82"/>
        <end position="103"/>
    </location>
</feature>
<evidence type="ECO:0000256" key="2">
    <source>
        <dbReference type="ARBA" id="ARBA00009565"/>
    </source>
</evidence>
<comment type="similarity">
    <text evidence="2">Belongs to the MS4A family.</text>
</comment>
<comment type="subcellular location">
    <subcellularLocation>
        <location evidence="1">Membrane</location>
        <topology evidence="1">Multi-pass membrane protein</topology>
    </subcellularLocation>
</comment>
<dbReference type="InterPro" id="IPR030417">
    <property type="entry name" value="MS4A"/>
</dbReference>
<evidence type="ECO:0008006" key="9">
    <source>
        <dbReference type="Google" id="ProtNLM"/>
    </source>
</evidence>
<dbReference type="GO" id="GO:0007166">
    <property type="term" value="P:cell surface receptor signaling pathway"/>
    <property type="evidence" value="ECO:0007669"/>
    <property type="project" value="TreeGrafter"/>
</dbReference>
<keyword evidence="4 6" id="KW-1133">Transmembrane helix</keyword>
<dbReference type="InterPro" id="IPR007237">
    <property type="entry name" value="CD20-like"/>
</dbReference>
<dbReference type="GO" id="GO:0005886">
    <property type="term" value="C:plasma membrane"/>
    <property type="evidence" value="ECO:0007669"/>
    <property type="project" value="TreeGrafter"/>
</dbReference>
<protein>
    <recommendedName>
        <fullName evidence="9">Membrane spanning 4-domains A8</fullName>
    </recommendedName>
</protein>